<evidence type="ECO:0000256" key="6">
    <source>
        <dbReference type="ARBA" id="ARBA00023303"/>
    </source>
</evidence>
<dbReference type="RefSeq" id="WP_109093412.1">
    <property type="nucleotide sequence ID" value="NZ_CAMELQ010000001.1"/>
</dbReference>
<reference evidence="12" key="1">
    <citation type="submission" date="2018-05" db="EMBL/GenBank/DDBJ databases">
        <authorList>
            <person name="Li Y."/>
        </authorList>
    </citation>
    <scope>NUCLEOTIDE SEQUENCE [LARGE SCALE GENOMIC DNA]</scope>
    <source>
        <strain evidence="12">sk1b4</strain>
    </source>
</reference>
<keyword evidence="12" id="KW-1185">Reference proteome</keyword>
<gene>
    <name evidence="10" type="primary">fluC</name>
    <name evidence="10" type="synonym">crcB</name>
    <name evidence="11" type="ORF">DD236_05615</name>
</gene>
<feature type="transmembrane region" description="Helical" evidence="10">
    <location>
        <begin position="63"/>
        <end position="81"/>
    </location>
</feature>
<protein>
    <recommendedName>
        <fullName evidence="10">Fluoride-specific ion channel FluC</fullName>
    </recommendedName>
</protein>
<evidence type="ECO:0000256" key="7">
    <source>
        <dbReference type="ARBA" id="ARBA00035120"/>
    </source>
</evidence>
<feature type="transmembrane region" description="Helical" evidence="10">
    <location>
        <begin position="101"/>
        <end position="121"/>
    </location>
</feature>
<evidence type="ECO:0000256" key="9">
    <source>
        <dbReference type="ARBA" id="ARBA00049940"/>
    </source>
</evidence>
<comment type="function">
    <text evidence="9 10">Fluoride-specific ion channel. Important for reducing fluoride concentration in the cell, thus reducing its toxicity.</text>
</comment>
<comment type="similarity">
    <text evidence="7 10">Belongs to the fluoride channel Fluc/FEX (TC 1.A.43) family.</text>
</comment>
<dbReference type="InterPro" id="IPR003691">
    <property type="entry name" value="FluC"/>
</dbReference>
<keyword evidence="4 10" id="KW-1133">Transmembrane helix</keyword>
<keyword evidence="6 10" id="KW-0407">Ion channel</keyword>
<evidence type="ECO:0000313" key="12">
    <source>
        <dbReference type="Proteomes" id="UP000245283"/>
    </source>
</evidence>
<dbReference type="Pfam" id="PF02537">
    <property type="entry name" value="CRCB"/>
    <property type="match status" value="1"/>
</dbReference>
<comment type="caution">
    <text evidence="11">The sequence shown here is derived from an EMBL/GenBank/DDBJ whole genome shotgun (WGS) entry which is preliminary data.</text>
</comment>
<keyword evidence="5 10" id="KW-0472">Membrane</keyword>
<dbReference type="OrthoDB" id="5148600at2"/>
<dbReference type="GO" id="GO:0140114">
    <property type="term" value="P:cellular detoxification of fluoride"/>
    <property type="evidence" value="ECO:0007669"/>
    <property type="project" value="UniProtKB-UniRule"/>
</dbReference>
<proteinExistence type="inferred from homology"/>
<sequence length="122" mass="12466">MILFLTALAGGAGGAARFTVDTAVNRRNKLTTPMGTQVINVTACFLLGLLAGYTGAHLGNDSLYSVLGVGLMGGYSTFSTASVESARLLITGRWRAGIVHALTMVVVSYLAAIAGLFAGGLL</sequence>
<evidence type="ECO:0000256" key="2">
    <source>
        <dbReference type="ARBA" id="ARBA00022475"/>
    </source>
</evidence>
<accession>A0A2V1KBK7</accession>
<evidence type="ECO:0000256" key="8">
    <source>
        <dbReference type="ARBA" id="ARBA00035585"/>
    </source>
</evidence>
<evidence type="ECO:0000256" key="1">
    <source>
        <dbReference type="ARBA" id="ARBA00004651"/>
    </source>
</evidence>
<feature type="binding site" evidence="10">
    <location>
        <position position="76"/>
    </location>
    <ligand>
        <name>Na(+)</name>
        <dbReference type="ChEBI" id="CHEBI:29101"/>
        <note>structural</note>
    </ligand>
</feature>
<keyword evidence="3 10" id="KW-0812">Transmembrane</keyword>
<dbReference type="AlphaFoldDB" id="A0A2V1KBK7"/>
<keyword evidence="10" id="KW-0813">Transport</keyword>
<dbReference type="PANTHER" id="PTHR28259">
    <property type="entry name" value="FLUORIDE EXPORT PROTEIN 1-RELATED"/>
    <property type="match status" value="1"/>
</dbReference>
<keyword evidence="10" id="KW-0406">Ion transport</keyword>
<dbReference type="EMBL" id="QETB01000003">
    <property type="protein sequence ID" value="PWF26340.1"/>
    <property type="molecule type" value="Genomic_DNA"/>
</dbReference>
<dbReference type="GO" id="GO:0046872">
    <property type="term" value="F:metal ion binding"/>
    <property type="evidence" value="ECO:0007669"/>
    <property type="project" value="UniProtKB-KW"/>
</dbReference>
<keyword evidence="10" id="KW-0915">Sodium</keyword>
<name>A0A2V1KBK7_9ACTO</name>
<dbReference type="HAMAP" id="MF_00454">
    <property type="entry name" value="FluC"/>
    <property type="match status" value="1"/>
</dbReference>
<comment type="activity regulation">
    <text evidence="10">Na(+) is not transported, but it plays an essential structural role and its presence is essential for fluoride channel function.</text>
</comment>
<feature type="binding site" evidence="10">
    <location>
        <position position="73"/>
    </location>
    <ligand>
        <name>Na(+)</name>
        <dbReference type="ChEBI" id="CHEBI:29101"/>
        <note>structural</note>
    </ligand>
</feature>
<evidence type="ECO:0000256" key="3">
    <source>
        <dbReference type="ARBA" id="ARBA00022692"/>
    </source>
</evidence>
<keyword evidence="2 10" id="KW-1003">Cell membrane</keyword>
<comment type="subcellular location">
    <subcellularLocation>
        <location evidence="1 10">Cell membrane</location>
        <topology evidence="1 10">Multi-pass membrane protein</topology>
    </subcellularLocation>
</comment>
<comment type="catalytic activity">
    <reaction evidence="8">
        <text>fluoride(in) = fluoride(out)</text>
        <dbReference type="Rhea" id="RHEA:76159"/>
        <dbReference type="ChEBI" id="CHEBI:17051"/>
    </reaction>
    <physiologicalReaction direction="left-to-right" evidence="8">
        <dbReference type="Rhea" id="RHEA:76160"/>
    </physiologicalReaction>
</comment>
<keyword evidence="10" id="KW-0479">Metal-binding</keyword>
<dbReference type="GO" id="GO:0062054">
    <property type="term" value="F:fluoride channel activity"/>
    <property type="evidence" value="ECO:0007669"/>
    <property type="project" value="UniProtKB-UniRule"/>
</dbReference>
<evidence type="ECO:0000313" key="11">
    <source>
        <dbReference type="EMBL" id="PWF26340.1"/>
    </source>
</evidence>
<dbReference type="GO" id="GO:0005886">
    <property type="term" value="C:plasma membrane"/>
    <property type="evidence" value="ECO:0007669"/>
    <property type="project" value="UniProtKB-SubCell"/>
</dbReference>
<dbReference type="Proteomes" id="UP000245283">
    <property type="component" value="Unassembled WGS sequence"/>
</dbReference>
<evidence type="ECO:0000256" key="4">
    <source>
        <dbReference type="ARBA" id="ARBA00022989"/>
    </source>
</evidence>
<evidence type="ECO:0000256" key="5">
    <source>
        <dbReference type="ARBA" id="ARBA00023136"/>
    </source>
</evidence>
<organism evidence="11 12">
    <name type="scientific">Ancrocorticia populi</name>
    <dbReference type="NCBI Taxonomy" id="2175228"/>
    <lineage>
        <taxon>Bacteria</taxon>
        <taxon>Bacillati</taxon>
        <taxon>Actinomycetota</taxon>
        <taxon>Actinomycetes</taxon>
        <taxon>Actinomycetales</taxon>
        <taxon>Actinomycetaceae</taxon>
        <taxon>Ancrocorticia</taxon>
    </lineage>
</organism>
<feature type="transmembrane region" description="Helical" evidence="10">
    <location>
        <begin position="38"/>
        <end position="56"/>
    </location>
</feature>
<evidence type="ECO:0000256" key="10">
    <source>
        <dbReference type="HAMAP-Rule" id="MF_00454"/>
    </source>
</evidence>
<dbReference type="PANTHER" id="PTHR28259:SF1">
    <property type="entry name" value="FLUORIDE EXPORT PROTEIN 1-RELATED"/>
    <property type="match status" value="1"/>
</dbReference>